<comment type="caution">
    <text evidence="2">The sequence shown here is derived from an EMBL/GenBank/DDBJ whole genome shotgun (WGS) entry which is preliminary data.</text>
</comment>
<feature type="domain" description="Retrovirus-related Pol polyprotein from transposon TNT 1-94-like beta-barrel" evidence="1">
    <location>
        <begin position="7"/>
        <end position="62"/>
    </location>
</feature>
<proteinExistence type="predicted"/>
<accession>A0AAD7EIM3</accession>
<dbReference type="EMBL" id="JARIHO010000044">
    <property type="protein sequence ID" value="KAJ7325491.1"/>
    <property type="molecule type" value="Genomic_DNA"/>
</dbReference>
<dbReference type="Proteomes" id="UP001218218">
    <property type="component" value="Unassembled WGS sequence"/>
</dbReference>
<organism evidence="2 3">
    <name type="scientific">Mycena albidolilacea</name>
    <dbReference type="NCBI Taxonomy" id="1033008"/>
    <lineage>
        <taxon>Eukaryota</taxon>
        <taxon>Fungi</taxon>
        <taxon>Dikarya</taxon>
        <taxon>Basidiomycota</taxon>
        <taxon>Agaricomycotina</taxon>
        <taxon>Agaricomycetes</taxon>
        <taxon>Agaricomycetidae</taxon>
        <taxon>Agaricales</taxon>
        <taxon>Marasmiineae</taxon>
        <taxon>Mycenaceae</taxon>
        <taxon>Mycena</taxon>
    </lineage>
</organism>
<evidence type="ECO:0000259" key="1">
    <source>
        <dbReference type="Pfam" id="PF22936"/>
    </source>
</evidence>
<keyword evidence="3" id="KW-1185">Reference proteome</keyword>
<gene>
    <name evidence="2" type="ORF">DFH08DRAFT_614991</name>
</gene>
<protein>
    <recommendedName>
        <fullName evidence="1">Retrovirus-related Pol polyprotein from transposon TNT 1-94-like beta-barrel domain-containing protein</fullName>
    </recommendedName>
</protein>
<evidence type="ECO:0000313" key="2">
    <source>
        <dbReference type="EMBL" id="KAJ7325491.1"/>
    </source>
</evidence>
<evidence type="ECO:0000313" key="3">
    <source>
        <dbReference type="Proteomes" id="UP001218218"/>
    </source>
</evidence>
<feature type="non-terminal residue" evidence="2">
    <location>
        <position position="97"/>
    </location>
</feature>
<dbReference type="InterPro" id="IPR054722">
    <property type="entry name" value="PolX-like_BBD"/>
</dbReference>
<reference evidence="2" key="1">
    <citation type="submission" date="2023-03" db="EMBL/GenBank/DDBJ databases">
        <title>Massive genome expansion in bonnet fungi (Mycena s.s.) driven by repeated elements and novel gene families across ecological guilds.</title>
        <authorList>
            <consortium name="Lawrence Berkeley National Laboratory"/>
            <person name="Harder C.B."/>
            <person name="Miyauchi S."/>
            <person name="Viragh M."/>
            <person name="Kuo A."/>
            <person name="Thoen E."/>
            <person name="Andreopoulos B."/>
            <person name="Lu D."/>
            <person name="Skrede I."/>
            <person name="Drula E."/>
            <person name="Henrissat B."/>
            <person name="Morin E."/>
            <person name="Kohler A."/>
            <person name="Barry K."/>
            <person name="LaButti K."/>
            <person name="Morin E."/>
            <person name="Salamov A."/>
            <person name="Lipzen A."/>
            <person name="Mereny Z."/>
            <person name="Hegedus B."/>
            <person name="Baldrian P."/>
            <person name="Stursova M."/>
            <person name="Weitz H."/>
            <person name="Taylor A."/>
            <person name="Grigoriev I.V."/>
            <person name="Nagy L.G."/>
            <person name="Martin F."/>
            <person name="Kauserud H."/>
        </authorList>
    </citation>
    <scope>NUCLEOTIDE SEQUENCE</scope>
    <source>
        <strain evidence="2">CBHHK002</strain>
    </source>
</reference>
<dbReference type="Pfam" id="PF22936">
    <property type="entry name" value="Pol_BBD"/>
    <property type="match status" value="1"/>
</dbReference>
<sequence length="97" mass="10561">TYTVLKKPIPIQLGDDSKILVIGVGTICKHVKTPTGVDMMHFTCILHAPKLSGSLLSVRQLTAMPGIKLEFEGSLCFIKLHGKTLCQASFMDGLYTL</sequence>
<dbReference type="AlphaFoldDB" id="A0AAD7EIM3"/>
<feature type="non-terminal residue" evidence="2">
    <location>
        <position position="1"/>
    </location>
</feature>
<name>A0AAD7EIM3_9AGAR</name>